<dbReference type="EMBL" id="JBHLWE010000029">
    <property type="protein sequence ID" value="MFC0341046.1"/>
    <property type="molecule type" value="Genomic_DNA"/>
</dbReference>
<organism evidence="1 2">
    <name type="scientific">Paracoccus niistensis</name>
    <dbReference type="NCBI Taxonomy" id="632935"/>
    <lineage>
        <taxon>Bacteria</taxon>
        <taxon>Pseudomonadati</taxon>
        <taxon>Pseudomonadota</taxon>
        <taxon>Alphaproteobacteria</taxon>
        <taxon>Rhodobacterales</taxon>
        <taxon>Paracoccaceae</taxon>
        <taxon>Paracoccus</taxon>
    </lineage>
</organism>
<evidence type="ECO:0000313" key="1">
    <source>
        <dbReference type="EMBL" id="MFC0341046.1"/>
    </source>
</evidence>
<gene>
    <name evidence="1" type="ORF">ACFFII_09755</name>
</gene>
<evidence type="ECO:0000313" key="2">
    <source>
        <dbReference type="Proteomes" id="UP001589799"/>
    </source>
</evidence>
<proteinExistence type="predicted"/>
<comment type="caution">
    <text evidence="1">The sequence shown here is derived from an EMBL/GenBank/DDBJ whole genome shotgun (WGS) entry which is preliminary data.</text>
</comment>
<accession>A0ABV6I497</accession>
<keyword evidence="2" id="KW-1185">Reference proteome</keyword>
<dbReference type="Proteomes" id="UP001589799">
    <property type="component" value="Unassembled WGS sequence"/>
</dbReference>
<name>A0ABV6I497_9RHOB</name>
<reference evidence="1 2" key="1">
    <citation type="submission" date="2024-09" db="EMBL/GenBank/DDBJ databases">
        <authorList>
            <person name="Sun Q."/>
            <person name="Mori K."/>
        </authorList>
    </citation>
    <scope>NUCLEOTIDE SEQUENCE [LARGE SCALE GENOMIC DNA]</scope>
    <source>
        <strain evidence="1 2">KCTC 22789</strain>
    </source>
</reference>
<dbReference type="RefSeq" id="WP_377698688.1">
    <property type="nucleotide sequence ID" value="NZ_JBHLWE010000029.1"/>
</dbReference>
<sequence>MAAAETMTGDQPSTPFLALEALFPAILAINAEWRAPVDDAIRADLARTQPAGATP</sequence>
<protein>
    <submittedName>
        <fullName evidence="1">Uncharacterized protein</fullName>
    </submittedName>
</protein>